<reference evidence="1 2" key="1">
    <citation type="submission" date="2015-11" db="EMBL/GenBank/DDBJ databases">
        <title>Genomic analysis of 38 Legionella species identifies large and diverse effector repertoires.</title>
        <authorList>
            <person name="Burstein D."/>
            <person name="Amaro F."/>
            <person name="Zusman T."/>
            <person name="Lifshitz Z."/>
            <person name="Cohen O."/>
            <person name="Gilbert J.A."/>
            <person name="Pupko T."/>
            <person name="Shuman H.A."/>
            <person name="Segal G."/>
        </authorList>
    </citation>
    <scope>NUCLEOTIDE SEQUENCE [LARGE SCALE GENOMIC DNA]</scope>
    <source>
        <strain evidence="1 2">WIGA</strain>
    </source>
</reference>
<organism evidence="1 2">
    <name type="scientific">Legionella bozemanae</name>
    <name type="common">Fluoribacter bozemanae</name>
    <dbReference type="NCBI Taxonomy" id="447"/>
    <lineage>
        <taxon>Bacteria</taxon>
        <taxon>Pseudomonadati</taxon>
        <taxon>Pseudomonadota</taxon>
        <taxon>Gammaproteobacteria</taxon>
        <taxon>Legionellales</taxon>
        <taxon>Legionellaceae</taxon>
        <taxon>Legionella</taxon>
    </lineage>
</organism>
<name>A0A0W0RT39_LEGBO</name>
<dbReference type="AlphaFoldDB" id="A0A0W0RT39"/>
<comment type="caution">
    <text evidence="1">The sequence shown here is derived from an EMBL/GenBank/DDBJ whole genome shotgun (WGS) entry which is preliminary data.</text>
</comment>
<dbReference type="STRING" id="447.Lboz_1650"/>
<dbReference type="Proteomes" id="UP000054695">
    <property type="component" value="Unassembled WGS sequence"/>
</dbReference>
<evidence type="ECO:0000313" key="1">
    <source>
        <dbReference type="EMBL" id="KTC74210.1"/>
    </source>
</evidence>
<gene>
    <name evidence="1" type="ORF">Lboz_1650</name>
</gene>
<accession>A0A0W0RT39</accession>
<dbReference type="OrthoDB" id="5652054at2"/>
<evidence type="ECO:0000313" key="2">
    <source>
        <dbReference type="Proteomes" id="UP000054695"/>
    </source>
</evidence>
<sequence>MYIILGKLTRRNQDAIKLISFLHSDVKIQFYPDIDLSKIKDTHLVLLDTDGFVQNYLSPGVLADLLLNQFKLNESQVKSIVLLFSDMIPNNILAHYAQSLADELIDTAGNHYKIYVPININYTVTFISPDLSIKKWQFYGVKDEQLHQEMVSSIELLSQNPNKKLLWEGENICDWLIKNPQHEFIPTKAY</sequence>
<proteinExistence type="predicted"/>
<protein>
    <submittedName>
        <fullName evidence="1">Uncharacterized protein</fullName>
    </submittedName>
</protein>
<dbReference type="PATRIC" id="fig|447.4.peg.1758"/>
<dbReference type="EMBL" id="LNXU01000017">
    <property type="protein sequence ID" value="KTC74210.1"/>
    <property type="molecule type" value="Genomic_DNA"/>
</dbReference>
<keyword evidence="2" id="KW-1185">Reference proteome</keyword>
<dbReference type="RefSeq" id="WP_058459296.1">
    <property type="nucleotide sequence ID" value="NZ_CAAAIY010000001.1"/>
</dbReference>